<dbReference type="InterPro" id="IPR013783">
    <property type="entry name" value="Ig-like_fold"/>
</dbReference>
<feature type="domain" description="Ig-like" evidence="6">
    <location>
        <begin position="232"/>
        <end position="326"/>
    </location>
</feature>
<evidence type="ECO:0000313" key="7">
    <source>
        <dbReference type="EMBL" id="GBP06477.1"/>
    </source>
</evidence>
<organism evidence="7 8">
    <name type="scientific">Eumeta variegata</name>
    <name type="common">Bagworm moth</name>
    <name type="synonym">Eumeta japonica</name>
    <dbReference type="NCBI Taxonomy" id="151549"/>
    <lineage>
        <taxon>Eukaryota</taxon>
        <taxon>Metazoa</taxon>
        <taxon>Ecdysozoa</taxon>
        <taxon>Arthropoda</taxon>
        <taxon>Hexapoda</taxon>
        <taxon>Insecta</taxon>
        <taxon>Pterygota</taxon>
        <taxon>Neoptera</taxon>
        <taxon>Endopterygota</taxon>
        <taxon>Lepidoptera</taxon>
        <taxon>Glossata</taxon>
        <taxon>Ditrysia</taxon>
        <taxon>Tineoidea</taxon>
        <taxon>Psychidae</taxon>
        <taxon>Oiketicinae</taxon>
        <taxon>Eumeta</taxon>
    </lineage>
</organism>
<feature type="domain" description="Ig-like" evidence="6">
    <location>
        <begin position="146"/>
        <end position="225"/>
    </location>
</feature>
<comment type="caution">
    <text evidence="7">The sequence shown here is derived from an EMBL/GenBank/DDBJ whole genome shotgun (WGS) entry which is preliminary data.</text>
</comment>
<dbReference type="AlphaFoldDB" id="A0A4C1SYY4"/>
<dbReference type="PROSITE" id="PS50835">
    <property type="entry name" value="IG_LIKE"/>
    <property type="match status" value="3"/>
</dbReference>
<dbReference type="PANTHER" id="PTHR12231:SF253">
    <property type="entry name" value="DPR-INTERACTING PROTEIN ETA, ISOFORM B-RELATED"/>
    <property type="match status" value="1"/>
</dbReference>
<keyword evidence="4" id="KW-0393">Immunoglobulin domain</keyword>
<sequence>MEETSNASETKQSLPVTRCTRRATSKVVAVGAGGRIQQRASKEFKRETLLQVKYAPAVRLYLKSNIAAGRIFEGDELRLGCEAEGNPSEFTYKWYLNNQMVPGNFTNELIITNLSRKYNDNTIKCEVYNSVGKSADSKILEVSYGPRFVNKPKNVEADSGTTATLNCAVDGNPTPEIIWLHHENGRIVKVGHSPNLAVDVNERTAGVYRCRASVDGFPPTETSVIVFVKGPPKIIANSTQYGIEGSRIHVECLTFSVPKPDYFLWTFDGRELKPHDQDYEFLEEALSEGLTKSTLMIREGRSNHFGTYNCTVQNPYGRDTFEIYLEPYTSTAAACMTAVVSIAVFVVLCRRRRRRQRRKTSDDVDDVKKPDVTDIGKGDCGDKCNGDRCSNLSELKLELRQIEGGCDKTYFNMNLPVALLVSMYDEYPLLTSIYHAADYSPDFGHVHDTDTGLYADSNSGFALG</sequence>
<dbReference type="Proteomes" id="UP000299102">
    <property type="component" value="Unassembled WGS sequence"/>
</dbReference>
<evidence type="ECO:0000313" key="8">
    <source>
        <dbReference type="Proteomes" id="UP000299102"/>
    </source>
</evidence>
<dbReference type="EMBL" id="BGZK01000022">
    <property type="protein sequence ID" value="GBP06477.1"/>
    <property type="molecule type" value="Genomic_DNA"/>
</dbReference>
<keyword evidence="3" id="KW-1015">Disulfide bond</keyword>
<keyword evidence="5" id="KW-0472">Membrane</keyword>
<evidence type="ECO:0000256" key="1">
    <source>
        <dbReference type="ARBA" id="ARBA00022729"/>
    </source>
</evidence>
<dbReference type="OrthoDB" id="6413693at2759"/>
<keyword evidence="2" id="KW-0677">Repeat</keyword>
<dbReference type="Pfam" id="PF13927">
    <property type="entry name" value="Ig_3"/>
    <property type="match status" value="2"/>
</dbReference>
<keyword evidence="1" id="KW-0732">Signal</keyword>
<feature type="domain" description="Ig-like" evidence="6">
    <location>
        <begin position="56"/>
        <end position="143"/>
    </location>
</feature>
<keyword evidence="8" id="KW-1185">Reference proteome</keyword>
<feature type="transmembrane region" description="Helical" evidence="5">
    <location>
        <begin position="328"/>
        <end position="349"/>
    </location>
</feature>
<dbReference type="SUPFAM" id="SSF48726">
    <property type="entry name" value="Immunoglobulin"/>
    <property type="match status" value="2"/>
</dbReference>
<dbReference type="Gene3D" id="2.60.40.10">
    <property type="entry name" value="Immunoglobulins"/>
    <property type="match status" value="3"/>
</dbReference>
<name>A0A4C1SYY4_EUMVA</name>
<dbReference type="InterPro" id="IPR036179">
    <property type="entry name" value="Ig-like_dom_sf"/>
</dbReference>
<proteinExistence type="predicted"/>
<dbReference type="InterPro" id="IPR003598">
    <property type="entry name" value="Ig_sub2"/>
</dbReference>
<evidence type="ECO:0000256" key="5">
    <source>
        <dbReference type="SAM" id="Phobius"/>
    </source>
</evidence>
<reference evidence="7 8" key="1">
    <citation type="journal article" date="2019" name="Commun. Biol.">
        <title>The bagworm genome reveals a unique fibroin gene that provides high tensile strength.</title>
        <authorList>
            <person name="Kono N."/>
            <person name="Nakamura H."/>
            <person name="Ohtoshi R."/>
            <person name="Tomita M."/>
            <person name="Numata K."/>
            <person name="Arakawa K."/>
        </authorList>
    </citation>
    <scope>NUCLEOTIDE SEQUENCE [LARGE SCALE GENOMIC DNA]</scope>
</reference>
<evidence type="ECO:0000256" key="4">
    <source>
        <dbReference type="ARBA" id="ARBA00023319"/>
    </source>
</evidence>
<evidence type="ECO:0000256" key="2">
    <source>
        <dbReference type="ARBA" id="ARBA00022737"/>
    </source>
</evidence>
<evidence type="ECO:0000259" key="6">
    <source>
        <dbReference type="PROSITE" id="PS50835"/>
    </source>
</evidence>
<gene>
    <name evidence="7" type="primary">rst</name>
    <name evidence="7" type="ORF">EVAR_4605_1</name>
</gene>
<dbReference type="InterPro" id="IPR051170">
    <property type="entry name" value="Neural/epithelial_adhesion"/>
</dbReference>
<evidence type="ECO:0000256" key="3">
    <source>
        <dbReference type="ARBA" id="ARBA00023157"/>
    </source>
</evidence>
<dbReference type="SMART" id="SM00409">
    <property type="entry name" value="IG"/>
    <property type="match status" value="3"/>
</dbReference>
<dbReference type="STRING" id="151549.A0A4C1SYY4"/>
<keyword evidence="5" id="KW-1133">Transmembrane helix</keyword>
<keyword evidence="5" id="KW-0812">Transmembrane</keyword>
<dbReference type="PANTHER" id="PTHR12231">
    <property type="entry name" value="CTX-RELATED TYPE I TRANSMEMBRANE PROTEIN"/>
    <property type="match status" value="1"/>
</dbReference>
<dbReference type="SMART" id="SM00408">
    <property type="entry name" value="IGc2"/>
    <property type="match status" value="3"/>
</dbReference>
<dbReference type="Pfam" id="PF13895">
    <property type="entry name" value="Ig_2"/>
    <property type="match status" value="1"/>
</dbReference>
<accession>A0A4C1SYY4</accession>
<dbReference type="InterPro" id="IPR007110">
    <property type="entry name" value="Ig-like_dom"/>
</dbReference>
<dbReference type="InterPro" id="IPR003599">
    <property type="entry name" value="Ig_sub"/>
</dbReference>
<protein>
    <submittedName>
        <fullName evidence="7">Irregular chiasm C-roughest protein</fullName>
    </submittedName>
</protein>